<evidence type="ECO:0000256" key="2">
    <source>
        <dbReference type="ARBA" id="ARBA00022670"/>
    </source>
</evidence>
<dbReference type="InterPro" id="IPR007422">
    <property type="entry name" value="Peptidase_Prp"/>
</dbReference>
<dbReference type="CDD" id="cd16332">
    <property type="entry name" value="Prp-like"/>
    <property type="match status" value="1"/>
</dbReference>
<keyword evidence="3" id="KW-0378">Hydrolase</keyword>
<dbReference type="HOGENOM" id="CLU_140910_1_0_9"/>
<dbReference type="RefSeq" id="WP_013496585.1">
    <property type="nucleotide sequence ID" value="NC_014831.1"/>
</dbReference>
<name>E6SKC7_THEM7</name>
<evidence type="ECO:0000256" key="3">
    <source>
        <dbReference type="ARBA" id="ARBA00022801"/>
    </source>
</evidence>
<dbReference type="STRING" id="644966.Tmar_2205"/>
<dbReference type="OrthoDB" id="48998at2"/>
<gene>
    <name evidence="7" type="ordered locus">Tmar_2205</name>
</gene>
<dbReference type="PANTHER" id="PTHR39178:SF1">
    <property type="entry name" value="RIBOSOMAL-PROCESSING CYSTEINE PROTEASE PRP"/>
    <property type="match status" value="1"/>
</dbReference>
<keyword evidence="2" id="KW-0645">Protease</keyword>
<proteinExistence type="inferred from homology"/>
<dbReference type="Gene3D" id="3.30.70.1490">
    <property type="entry name" value="Cysteine protease Prp"/>
    <property type="match status" value="1"/>
</dbReference>
<comment type="similarity">
    <text evidence="5">Belongs to the Prp family.</text>
</comment>
<dbReference type="Pfam" id="PF04327">
    <property type="entry name" value="Peptidase_Prp"/>
    <property type="match status" value="1"/>
</dbReference>
<accession>E6SKC7</accession>
<dbReference type="SUPFAM" id="SSF118010">
    <property type="entry name" value="TM1457-like"/>
    <property type="match status" value="1"/>
</dbReference>
<evidence type="ECO:0000256" key="4">
    <source>
        <dbReference type="ARBA" id="ARBA00022807"/>
    </source>
</evidence>
<dbReference type="Proteomes" id="UP000008915">
    <property type="component" value="Chromosome"/>
</dbReference>
<evidence type="ECO:0000256" key="1">
    <source>
        <dbReference type="ARBA" id="ARBA00022517"/>
    </source>
</evidence>
<reference evidence="7 8" key="1">
    <citation type="journal article" date="2010" name="Stand. Genomic Sci.">
        <title>Complete genome sequence of Thermaerobacter marianensis type strain (7p75a).</title>
        <authorList>
            <person name="Han C."/>
            <person name="Gu W."/>
            <person name="Zhang X."/>
            <person name="Lapidus A."/>
            <person name="Nolan M."/>
            <person name="Copeland A."/>
            <person name="Lucas S."/>
            <person name="Del Rio T.G."/>
            <person name="Tice H."/>
            <person name="Cheng J.F."/>
            <person name="Tapia R."/>
            <person name="Goodwin L."/>
            <person name="Pitluck S."/>
            <person name="Pagani I."/>
            <person name="Ivanova N."/>
            <person name="Mavromatis K."/>
            <person name="Mikhailova N."/>
            <person name="Pati A."/>
            <person name="Chen A."/>
            <person name="Palaniappan K."/>
            <person name="Land M."/>
            <person name="Hauser L."/>
            <person name="Chang Y.J."/>
            <person name="Jeffries C.D."/>
            <person name="Schneider S."/>
            <person name="Rohde M."/>
            <person name="Goker M."/>
            <person name="Pukall R."/>
            <person name="Woyke T."/>
            <person name="Bristow J."/>
            <person name="Eisen J.A."/>
            <person name="Markowitz V."/>
            <person name="Hugenholtz P."/>
            <person name="Kyrpides N.C."/>
            <person name="Klenk H.P."/>
            <person name="Detter J.C."/>
        </authorList>
    </citation>
    <scope>NUCLEOTIDE SEQUENCE [LARGE SCALE GENOMIC DNA]</scope>
    <source>
        <strain evidence="8">ATCC 700841 / DSM 12885 / JCM 10246 / 7p75a</strain>
    </source>
</reference>
<dbReference type="AlphaFoldDB" id="E6SKC7"/>
<dbReference type="PANTHER" id="PTHR39178">
    <property type="entry name" value="HYPOTHETICAL RIBOSOME-ASSOCIATED PROTEIN"/>
    <property type="match status" value="1"/>
</dbReference>
<dbReference type="eggNOG" id="COG2868">
    <property type="taxonomic scope" value="Bacteria"/>
</dbReference>
<evidence type="ECO:0000256" key="6">
    <source>
        <dbReference type="ARBA" id="ARBA00044538"/>
    </source>
</evidence>
<protein>
    <recommendedName>
        <fullName evidence="6">Ribosomal processing cysteine protease Prp</fullName>
    </recommendedName>
</protein>
<keyword evidence="8" id="KW-1185">Reference proteome</keyword>
<dbReference type="GO" id="GO:0008234">
    <property type="term" value="F:cysteine-type peptidase activity"/>
    <property type="evidence" value="ECO:0007669"/>
    <property type="project" value="UniProtKB-KW"/>
</dbReference>
<evidence type="ECO:0000313" key="8">
    <source>
        <dbReference type="Proteomes" id="UP000008915"/>
    </source>
</evidence>
<keyword evidence="1" id="KW-0690">Ribosome biogenesis</keyword>
<dbReference type="InterPro" id="IPR036764">
    <property type="entry name" value="Peptidase_Prp_sf"/>
</dbReference>
<reference evidence="8" key="2">
    <citation type="journal article" date="2010" name="Stand. Genomic Sci.">
        <title>Complete genome sequence of Thermaerobacter marianensis type strain (7p75aT).</title>
        <authorList>
            <person name="Han C."/>
            <person name="Gu W."/>
            <person name="Zhang X."/>
            <person name="Lapidus A."/>
            <person name="Nolan M."/>
            <person name="Copeland A."/>
            <person name="Lucas S."/>
            <person name="Glavina Del Rio T."/>
            <person name="Tice H."/>
            <person name="Cheng J."/>
            <person name="Tapia R."/>
            <person name="Goodwin L."/>
            <person name="Pitluck S."/>
            <person name="Pagani I."/>
            <person name="Ivanova N."/>
            <person name="Mavromatis K."/>
            <person name="Mikhailova N."/>
            <person name="Pati A."/>
            <person name="Chen A."/>
            <person name="Palaniappan K."/>
            <person name="Land M."/>
            <person name="Hauser L."/>
            <person name="Chang Y."/>
            <person name="Jeffries C."/>
            <person name="Schneider S."/>
            <person name="Rohde M."/>
            <person name="Goker M."/>
            <person name="Pukall R."/>
            <person name="Woyke T."/>
            <person name="Bristow J."/>
            <person name="Eisen J."/>
            <person name="Markowitz V."/>
            <person name="Hugenholtz P."/>
            <person name="Kyrpides N."/>
            <person name="Klenk H."/>
            <person name="Detter J."/>
        </authorList>
    </citation>
    <scope>NUCLEOTIDE SEQUENCE [LARGE SCALE GENOMIC DNA]</scope>
    <source>
        <strain evidence="8">ATCC 700841 / DSM 12885 / JCM 10246 / 7p75a</strain>
    </source>
</reference>
<organism evidence="7 8">
    <name type="scientific">Thermaerobacter marianensis (strain ATCC 700841 / DSM 12885 / JCM 10246 / 7p75a)</name>
    <dbReference type="NCBI Taxonomy" id="644966"/>
    <lineage>
        <taxon>Bacteria</taxon>
        <taxon>Bacillati</taxon>
        <taxon>Bacillota</taxon>
        <taxon>Clostridia</taxon>
        <taxon>Eubacteriales</taxon>
        <taxon>Clostridiales Family XVII. Incertae Sedis</taxon>
        <taxon>Thermaerobacter</taxon>
    </lineage>
</organism>
<dbReference type="GO" id="GO:0006508">
    <property type="term" value="P:proteolysis"/>
    <property type="evidence" value="ECO:0007669"/>
    <property type="project" value="UniProtKB-KW"/>
</dbReference>
<evidence type="ECO:0000313" key="7">
    <source>
        <dbReference type="EMBL" id="ADU52285.1"/>
    </source>
</evidence>
<dbReference type="KEGG" id="tmr:Tmar_2205"/>
<dbReference type="GO" id="GO:0042254">
    <property type="term" value="P:ribosome biogenesis"/>
    <property type="evidence" value="ECO:0007669"/>
    <property type="project" value="UniProtKB-KW"/>
</dbReference>
<keyword evidence="4" id="KW-0788">Thiol protease</keyword>
<dbReference type="EMBL" id="CP002344">
    <property type="protein sequence ID" value="ADU52285.1"/>
    <property type="molecule type" value="Genomic_DNA"/>
</dbReference>
<evidence type="ECO:0000256" key="5">
    <source>
        <dbReference type="ARBA" id="ARBA00044503"/>
    </source>
</evidence>
<sequence>MIRAVFYRDGQGAITRFEITGHAGFADRGEDIVCAAVSALSQAAILGLEEVLHLVPDVELDEEGRLVCQLPAAVPPDVHRAAQAILETARVGIQAIASDYDDYVRVEERNAGGR</sequence>